<gene>
    <name evidence="2" type="ORF">MYP_4853</name>
</gene>
<accession>A0A098LNB9</accession>
<name>A0A098LNB9_9BACT</name>
<comment type="caution">
    <text evidence="2">The sequence shown here is derived from an EMBL/GenBank/DDBJ whole genome shotgun (WGS) entry which is preliminary data.</text>
</comment>
<sequence length="346" mass="38132">MGDVGAAISPDANSIFWNPAKLAFAEKDMGFAISYTPWLRKLVNDMSLSYLSGYKKLRKEEAIGISMNYFNLGNITFTDINGNNMGDFRPKEFSFTGCYSRKLSKTLGVAVGLKYIHSNLSGSISINNSGTTTAAKPGNTAAGDIGVYFNNDYIIAGTNTNIALGAMLSNLGAKISYTNSSQKDFIPTSLRVGTAVTTELDPYNKLVFALDANKLLVPTPPQRDSLNNIVKGKDPERNLLSGVLGSFSDAPGGFKEEMQEIILSGGVEYWYNDLFAVRGGYFYENPHKGNRKYFTLGFGIRYQVFGLDFAYLVPVRSNNPLAETLRFTLHFNFERKSQKDIDTITE</sequence>
<dbReference type="STRING" id="153721.MYP_4853"/>
<proteinExistence type="predicted"/>
<dbReference type="Gene3D" id="2.40.160.60">
    <property type="entry name" value="Outer membrane protein transport protein (OMPP1/FadL/TodX)"/>
    <property type="match status" value="2"/>
</dbReference>
<dbReference type="Pfam" id="PF19572">
    <property type="entry name" value="PorV"/>
    <property type="match status" value="1"/>
</dbReference>
<dbReference type="Proteomes" id="UP000030185">
    <property type="component" value="Unassembled WGS sequence"/>
</dbReference>
<protein>
    <recommendedName>
        <fullName evidence="1">Type IX secretion system protein PorV domain-containing protein</fullName>
    </recommendedName>
</protein>
<evidence type="ECO:0000313" key="3">
    <source>
        <dbReference type="Proteomes" id="UP000030185"/>
    </source>
</evidence>
<dbReference type="InterPro" id="IPR045741">
    <property type="entry name" value="PorV"/>
</dbReference>
<reference evidence="2 3" key="1">
    <citation type="submission" date="2014-09" db="EMBL/GenBank/DDBJ databases">
        <title>Sporocytophaga myxococcoides PG-01 genome sequencing.</title>
        <authorList>
            <person name="Liu L."/>
            <person name="Gao P.J."/>
            <person name="Chen G.J."/>
            <person name="Wang L.S."/>
        </authorList>
    </citation>
    <scope>NUCLEOTIDE SEQUENCE [LARGE SCALE GENOMIC DNA]</scope>
    <source>
        <strain evidence="2 3">PG-01</strain>
    </source>
</reference>
<dbReference type="NCBIfam" id="NF033709">
    <property type="entry name" value="PorV_fam"/>
    <property type="match status" value="1"/>
</dbReference>
<dbReference type="eggNOG" id="COG2831">
    <property type="taxonomic scope" value="Bacteria"/>
</dbReference>
<dbReference type="NCBIfam" id="NF033710">
    <property type="entry name" value="T9SS_OM_PorV"/>
    <property type="match status" value="1"/>
</dbReference>
<evidence type="ECO:0000259" key="1">
    <source>
        <dbReference type="Pfam" id="PF19572"/>
    </source>
</evidence>
<feature type="domain" description="Type IX secretion system protein PorV" evidence="1">
    <location>
        <begin position="1"/>
        <end position="221"/>
    </location>
</feature>
<keyword evidence="3" id="KW-1185">Reference proteome</keyword>
<evidence type="ECO:0000313" key="2">
    <source>
        <dbReference type="EMBL" id="GAL87623.1"/>
    </source>
</evidence>
<organism evidence="2 3">
    <name type="scientific">Sporocytophaga myxococcoides</name>
    <dbReference type="NCBI Taxonomy" id="153721"/>
    <lineage>
        <taxon>Bacteria</taxon>
        <taxon>Pseudomonadati</taxon>
        <taxon>Bacteroidota</taxon>
        <taxon>Cytophagia</taxon>
        <taxon>Cytophagales</taxon>
        <taxon>Cytophagaceae</taxon>
        <taxon>Sporocytophaga</taxon>
    </lineage>
</organism>
<dbReference type="EMBL" id="BBLT01000014">
    <property type="protein sequence ID" value="GAL87623.1"/>
    <property type="molecule type" value="Genomic_DNA"/>
</dbReference>
<dbReference type="InterPro" id="IPR047799">
    <property type="entry name" value="T9SS_OM_PorV"/>
</dbReference>
<dbReference type="AlphaFoldDB" id="A0A098LNB9"/>